<evidence type="ECO:0000256" key="5">
    <source>
        <dbReference type="PROSITE-ProRule" id="PRU00288"/>
    </source>
</evidence>
<keyword evidence="2" id="KW-0479">Metal-binding</keyword>
<evidence type="ECO:0000256" key="6">
    <source>
        <dbReference type="SAM" id="MobiDB-lite"/>
    </source>
</evidence>
<dbReference type="FunFam" id="1.10.220.150:FF:000009">
    <property type="entry name" value="stromal membrane-associated protein 1 isoform X1"/>
    <property type="match status" value="1"/>
</dbReference>
<dbReference type="SMART" id="SM00105">
    <property type="entry name" value="ArfGap"/>
    <property type="match status" value="1"/>
</dbReference>
<dbReference type="InterPro" id="IPR038508">
    <property type="entry name" value="ArfGAP_dom_sf"/>
</dbReference>
<dbReference type="OrthoDB" id="10266696at2759"/>
<feature type="region of interest" description="Disordered" evidence="6">
    <location>
        <begin position="124"/>
        <end position="162"/>
    </location>
</feature>
<dbReference type="CDD" id="cd08839">
    <property type="entry name" value="ArfGap_SMAP"/>
    <property type="match status" value="1"/>
</dbReference>
<gene>
    <name evidence="8" type="ORF">CYFA0S_02e08548g</name>
</gene>
<dbReference type="EMBL" id="LK052887">
    <property type="protein sequence ID" value="CDR38916.1"/>
    <property type="molecule type" value="Genomic_DNA"/>
</dbReference>
<dbReference type="InterPro" id="IPR001164">
    <property type="entry name" value="ArfGAP_dom"/>
</dbReference>
<evidence type="ECO:0000313" key="8">
    <source>
        <dbReference type="EMBL" id="CDR38916.1"/>
    </source>
</evidence>
<evidence type="ECO:0000256" key="2">
    <source>
        <dbReference type="ARBA" id="ARBA00022723"/>
    </source>
</evidence>
<dbReference type="GO" id="GO:0005096">
    <property type="term" value="F:GTPase activator activity"/>
    <property type="evidence" value="ECO:0007669"/>
    <property type="project" value="UniProtKB-KW"/>
</dbReference>
<dbReference type="GO" id="GO:0005737">
    <property type="term" value="C:cytoplasm"/>
    <property type="evidence" value="ECO:0007669"/>
    <property type="project" value="TreeGrafter"/>
</dbReference>
<reference evidence="8" key="1">
    <citation type="journal article" date="2014" name="Genome Announc.">
        <title>Genome sequence of the yeast Cyberlindnera fabianii (Hansenula fabianii).</title>
        <authorList>
            <person name="Freel K.C."/>
            <person name="Sarilar V."/>
            <person name="Neuveglise C."/>
            <person name="Devillers H."/>
            <person name="Friedrich A."/>
            <person name="Schacherer J."/>
        </authorList>
    </citation>
    <scope>NUCLEOTIDE SEQUENCE</scope>
    <source>
        <strain evidence="8">YJS4271</strain>
    </source>
</reference>
<feature type="compositionally biased region" description="Low complexity" evidence="6">
    <location>
        <begin position="136"/>
        <end position="148"/>
    </location>
</feature>
<evidence type="ECO:0000259" key="7">
    <source>
        <dbReference type="PROSITE" id="PS50115"/>
    </source>
</evidence>
<dbReference type="PANTHER" id="PTHR45705:SF1">
    <property type="entry name" value="FI20236P1"/>
    <property type="match status" value="1"/>
</dbReference>
<dbReference type="InterPro" id="IPR044732">
    <property type="entry name" value="ArfGAP_SMAP1-like"/>
</dbReference>
<dbReference type="InterPro" id="IPR037278">
    <property type="entry name" value="ARFGAP/RecO"/>
</dbReference>
<evidence type="ECO:0000256" key="1">
    <source>
        <dbReference type="ARBA" id="ARBA00022468"/>
    </source>
</evidence>
<feature type="region of interest" description="Disordered" evidence="6">
    <location>
        <begin position="256"/>
        <end position="285"/>
    </location>
</feature>
<sequence length="354" mass="38225">MSRRSNDKNQQILKALLKEQGNGTCADCKTATHPRWASWNLGIFICIRCSGIHRSMGTHISRVKSVDLDTWTDEQVASMVKWGNNKANVFWEAKLPGGSHTPDGSKIENFIRTKYDMKKWAASTTVPDPSSIQVNGTSSQTSTTGSTGFPAPATKSTPQQDNRRSLNANLLDLEFGSPIAAPNHSNSTQSLPQSRNLSPQLTSGSTSTSNYPSNSNITATATTHTHNNNTGNSTQSLPQQPQRDGLKKSILSLYSTPMASSSTPNFPMRSNNTTPASTQSFNTSNNSTLAGLNFGSSNNTYANSTSSTPSANQWADLSSNNTAFNSSNVWASSSTQQQQKSNGLDDDLFKNVWN</sequence>
<keyword evidence="3 5" id="KW-0863">Zinc-finger</keyword>
<keyword evidence="4" id="KW-0862">Zinc</keyword>
<dbReference type="PROSITE" id="PS50115">
    <property type="entry name" value="ARFGAP"/>
    <property type="match status" value="1"/>
</dbReference>
<feature type="compositionally biased region" description="Low complexity" evidence="6">
    <location>
        <begin position="202"/>
        <end position="234"/>
    </location>
</feature>
<evidence type="ECO:0000256" key="3">
    <source>
        <dbReference type="ARBA" id="ARBA00022771"/>
    </source>
</evidence>
<keyword evidence="1" id="KW-0343">GTPase activation</keyword>
<feature type="compositionally biased region" description="Polar residues" evidence="6">
    <location>
        <begin position="124"/>
        <end position="135"/>
    </location>
</feature>
<feature type="compositionally biased region" description="Polar residues" evidence="6">
    <location>
        <begin position="256"/>
        <end position="276"/>
    </location>
</feature>
<name>A0A061AU82_CYBFA</name>
<dbReference type="PRINTS" id="PR00405">
    <property type="entry name" value="REVINTRACTNG"/>
</dbReference>
<feature type="compositionally biased region" description="Polar residues" evidence="6">
    <location>
        <begin position="329"/>
        <end position="342"/>
    </location>
</feature>
<feature type="compositionally biased region" description="Polar residues" evidence="6">
    <location>
        <begin position="183"/>
        <end position="201"/>
    </location>
</feature>
<accession>A0A061AU82</accession>
<dbReference type="GO" id="GO:0008270">
    <property type="term" value="F:zinc ion binding"/>
    <property type="evidence" value="ECO:0007669"/>
    <property type="project" value="UniProtKB-KW"/>
</dbReference>
<dbReference type="Pfam" id="PF01412">
    <property type="entry name" value="ArfGap"/>
    <property type="match status" value="1"/>
</dbReference>
<feature type="domain" description="Arf-GAP" evidence="7">
    <location>
        <begin position="10"/>
        <end position="132"/>
    </location>
</feature>
<dbReference type="VEuPathDB" id="FungiDB:BON22_0779"/>
<dbReference type="SUPFAM" id="SSF57863">
    <property type="entry name" value="ArfGap/RecO-like zinc finger"/>
    <property type="match status" value="1"/>
</dbReference>
<dbReference type="AlphaFoldDB" id="A0A061AU82"/>
<organism evidence="8">
    <name type="scientific">Cyberlindnera fabianii</name>
    <name type="common">Yeast</name>
    <name type="synonym">Hansenula fabianii</name>
    <dbReference type="NCBI Taxonomy" id="36022"/>
    <lineage>
        <taxon>Eukaryota</taxon>
        <taxon>Fungi</taxon>
        <taxon>Dikarya</taxon>
        <taxon>Ascomycota</taxon>
        <taxon>Saccharomycotina</taxon>
        <taxon>Saccharomycetes</taxon>
        <taxon>Phaffomycetales</taxon>
        <taxon>Phaffomycetaceae</taxon>
        <taxon>Cyberlindnera</taxon>
    </lineage>
</organism>
<protein>
    <submittedName>
        <fullName evidence="8">CYFA0S02e08548g1_1</fullName>
    </submittedName>
</protein>
<proteinExistence type="predicted"/>
<dbReference type="PANTHER" id="PTHR45705">
    <property type="entry name" value="FI20236P1"/>
    <property type="match status" value="1"/>
</dbReference>
<feature type="region of interest" description="Disordered" evidence="6">
    <location>
        <begin position="177"/>
        <end position="244"/>
    </location>
</feature>
<dbReference type="Gene3D" id="1.10.220.150">
    <property type="entry name" value="Arf GTPase activating protein"/>
    <property type="match status" value="1"/>
</dbReference>
<dbReference type="PhylomeDB" id="A0A061AU82"/>
<feature type="region of interest" description="Disordered" evidence="6">
    <location>
        <begin position="329"/>
        <end position="354"/>
    </location>
</feature>
<evidence type="ECO:0000256" key="4">
    <source>
        <dbReference type="ARBA" id="ARBA00022833"/>
    </source>
</evidence>
<dbReference type="InterPro" id="IPR051718">
    <property type="entry name" value="ARF_GTPase-activating"/>
</dbReference>